<evidence type="ECO:0000313" key="1">
    <source>
        <dbReference type="EMBL" id="GAA3701008.1"/>
    </source>
</evidence>
<reference evidence="2" key="1">
    <citation type="journal article" date="2019" name="Int. J. Syst. Evol. Microbiol.">
        <title>The Global Catalogue of Microorganisms (GCM) 10K type strain sequencing project: providing services to taxonomists for standard genome sequencing and annotation.</title>
        <authorList>
            <consortium name="The Broad Institute Genomics Platform"/>
            <consortium name="The Broad Institute Genome Sequencing Center for Infectious Disease"/>
            <person name="Wu L."/>
            <person name="Ma J."/>
        </authorList>
    </citation>
    <scope>NUCLEOTIDE SEQUENCE [LARGE SCALE GENOMIC DNA]</scope>
    <source>
        <strain evidence="2">JCM 16961</strain>
    </source>
</reference>
<proteinExistence type="predicted"/>
<sequence length="57" mass="6278">MLFRLGDRLAVRLPRRRSAEALLVTEAEWLPVVAAGLPLPVPVPLRTGGPGRGYPYR</sequence>
<dbReference type="Gene3D" id="3.30.200.20">
    <property type="entry name" value="Phosphorylase Kinase, domain 1"/>
    <property type="match status" value="1"/>
</dbReference>
<dbReference type="Proteomes" id="UP001501536">
    <property type="component" value="Unassembled WGS sequence"/>
</dbReference>
<dbReference type="EMBL" id="BAABCJ010000002">
    <property type="protein sequence ID" value="GAA3701008.1"/>
    <property type="molecule type" value="Genomic_DNA"/>
</dbReference>
<keyword evidence="2" id="KW-1185">Reference proteome</keyword>
<accession>A0ABP7D947</accession>
<protein>
    <submittedName>
        <fullName evidence="1">Uncharacterized protein</fullName>
    </submittedName>
</protein>
<evidence type="ECO:0000313" key="2">
    <source>
        <dbReference type="Proteomes" id="UP001501536"/>
    </source>
</evidence>
<comment type="caution">
    <text evidence="1">The sequence shown here is derived from an EMBL/GenBank/DDBJ whole genome shotgun (WGS) entry which is preliminary data.</text>
</comment>
<organism evidence="1 2">
    <name type="scientific">Zhihengliuella alba</name>
    <dbReference type="NCBI Taxonomy" id="547018"/>
    <lineage>
        <taxon>Bacteria</taxon>
        <taxon>Bacillati</taxon>
        <taxon>Actinomycetota</taxon>
        <taxon>Actinomycetes</taxon>
        <taxon>Micrococcales</taxon>
        <taxon>Micrococcaceae</taxon>
        <taxon>Zhihengliuella</taxon>
    </lineage>
</organism>
<gene>
    <name evidence="1" type="ORF">GCM10022377_13080</name>
</gene>
<name>A0ABP7D947_9MICC</name>